<feature type="domain" description="Beta-ketoacyl-[acyl-carrier-protein] synthase III C-terminal" evidence="3">
    <location>
        <begin position="246"/>
        <end position="336"/>
    </location>
</feature>
<evidence type="ECO:0000259" key="3">
    <source>
        <dbReference type="Pfam" id="PF08541"/>
    </source>
</evidence>
<evidence type="ECO:0000259" key="4">
    <source>
        <dbReference type="Pfam" id="PF08545"/>
    </source>
</evidence>
<feature type="domain" description="Beta-ketoacyl-[acyl-carrier-protein] synthase III N-terminal" evidence="4">
    <location>
        <begin position="108"/>
        <end position="175"/>
    </location>
</feature>
<dbReference type="GO" id="GO:0004315">
    <property type="term" value="F:3-oxoacyl-[acyl-carrier-protein] synthase activity"/>
    <property type="evidence" value="ECO:0007669"/>
    <property type="project" value="InterPro"/>
</dbReference>
<dbReference type="InterPro" id="IPR013747">
    <property type="entry name" value="ACP_syn_III_C"/>
</dbReference>
<dbReference type="CDD" id="cd00827">
    <property type="entry name" value="init_cond_enzymes"/>
    <property type="match status" value="1"/>
</dbReference>
<dbReference type="GO" id="GO:0044550">
    <property type="term" value="P:secondary metabolite biosynthetic process"/>
    <property type="evidence" value="ECO:0007669"/>
    <property type="project" value="TreeGrafter"/>
</dbReference>
<keyword evidence="6" id="KW-1185">Reference proteome</keyword>
<protein>
    <submittedName>
        <fullName evidence="5">3-oxoacyl-[acyl-carrier-protein] synthase-3</fullName>
    </submittedName>
</protein>
<dbReference type="GO" id="GO:0006633">
    <property type="term" value="P:fatty acid biosynthetic process"/>
    <property type="evidence" value="ECO:0007669"/>
    <property type="project" value="InterPro"/>
</dbReference>
<dbReference type="Proteomes" id="UP000198226">
    <property type="component" value="Chromosome I"/>
</dbReference>
<dbReference type="Gene3D" id="3.40.47.10">
    <property type="match status" value="2"/>
</dbReference>
<organism evidence="5 6">
    <name type="scientific">Micromonospora rifamycinica</name>
    <dbReference type="NCBI Taxonomy" id="291594"/>
    <lineage>
        <taxon>Bacteria</taxon>
        <taxon>Bacillati</taxon>
        <taxon>Actinomycetota</taxon>
        <taxon>Actinomycetes</taxon>
        <taxon>Micromonosporales</taxon>
        <taxon>Micromonosporaceae</taxon>
        <taxon>Micromonospora</taxon>
    </lineage>
</organism>
<reference evidence="6" key="1">
    <citation type="submission" date="2016-06" db="EMBL/GenBank/DDBJ databases">
        <authorList>
            <person name="Varghese N."/>
            <person name="Submissions Spin"/>
        </authorList>
    </citation>
    <scope>NUCLEOTIDE SEQUENCE [LARGE SCALE GENOMIC DNA]</scope>
    <source>
        <strain evidence="6">DSM 44983</strain>
    </source>
</reference>
<keyword evidence="2" id="KW-0012">Acyltransferase</keyword>
<evidence type="ECO:0000313" key="5">
    <source>
        <dbReference type="EMBL" id="SCG47865.1"/>
    </source>
</evidence>
<dbReference type="Pfam" id="PF08545">
    <property type="entry name" value="ACP_syn_III"/>
    <property type="match status" value="1"/>
</dbReference>
<sequence length="343" mass="36665">MHTPDVYIGGMGAFLPPTVTVQEAVDDGRYPAEDVEIHQLGGAAVAGDLPAPEMALRAAQQAVKQFGRPATELSLMLYASTWHQGPDGWLPHAYLQRHLTGGEVPAVEIRQGCNGMFSAMMLAVSHLRADDRHRHALLVAADNYGTPMMDRWRMNPGTVAGDAGSALVLTREPGFAQLLAVSSVTVPEAEELHRGGEPLFPPTATVGRSLSFAGRFQQQVMARGAGMAALARAQELMISTVADTVAECGLAFADLDRVAFMNYSREVVEQRCMAPLGLPMARSSWDYGRTIGHCGASDHILSLKHLVDTGQLLPGQHMLLLGTGPGINLACAVVRILRTPESA</sequence>
<keyword evidence="1" id="KW-0808">Transferase</keyword>
<name>A0A1C5HPH1_9ACTN</name>
<accession>A0A1C5HPH1</accession>
<dbReference type="EMBL" id="LT607752">
    <property type="protein sequence ID" value="SCG47865.1"/>
    <property type="molecule type" value="Genomic_DNA"/>
</dbReference>
<dbReference type="PANTHER" id="PTHR34069">
    <property type="entry name" value="3-OXOACYL-[ACYL-CARRIER-PROTEIN] SYNTHASE 3"/>
    <property type="match status" value="1"/>
</dbReference>
<dbReference type="Pfam" id="PF08541">
    <property type="entry name" value="ACP_syn_III_C"/>
    <property type="match status" value="1"/>
</dbReference>
<evidence type="ECO:0000313" key="6">
    <source>
        <dbReference type="Proteomes" id="UP000198226"/>
    </source>
</evidence>
<dbReference type="InterPro" id="IPR016039">
    <property type="entry name" value="Thiolase-like"/>
</dbReference>
<proteinExistence type="predicted"/>
<dbReference type="PANTHER" id="PTHR34069:SF2">
    <property type="entry name" value="BETA-KETOACYL-[ACYL-CARRIER-PROTEIN] SYNTHASE III"/>
    <property type="match status" value="1"/>
</dbReference>
<evidence type="ECO:0000256" key="2">
    <source>
        <dbReference type="ARBA" id="ARBA00023315"/>
    </source>
</evidence>
<gene>
    <name evidence="5" type="ORF">GA0070623_1516</name>
</gene>
<dbReference type="InterPro" id="IPR013751">
    <property type="entry name" value="ACP_syn_III_N"/>
</dbReference>
<dbReference type="AlphaFoldDB" id="A0A1C5HPH1"/>
<evidence type="ECO:0000256" key="1">
    <source>
        <dbReference type="ARBA" id="ARBA00022679"/>
    </source>
</evidence>
<dbReference type="SUPFAM" id="SSF53901">
    <property type="entry name" value="Thiolase-like"/>
    <property type="match status" value="1"/>
</dbReference>